<organism evidence="1 2">
    <name type="scientific">Candidatus Glassbacteria bacterium RIFCSPLOWO2_12_FULL_58_11</name>
    <dbReference type="NCBI Taxonomy" id="1817867"/>
    <lineage>
        <taxon>Bacteria</taxon>
        <taxon>Candidatus Glassiibacteriota</taxon>
    </lineage>
</organism>
<comment type="caution">
    <text evidence="1">The sequence shown here is derived from an EMBL/GenBank/DDBJ whole genome shotgun (WGS) entry which is preliminary data.</text>
</comment>
<evidence type="ECO:0000313" key="1">
    <source>
        <dbReference type="EMBL" id="OGG06356.1"/>
    </source>
</evidence>
<protein>
    <recommendedName>
        <fullName evidence="3">Phytanoyl-CoA dioxygenase</fullName>
    </recommendedName>
</protein>
<dbReference type="Gene3D" id="2.60.120.620">
    <property type="entry name" value="q2cbj1_9rhob like domain"/>
    <property type="match status" value="1"/>
</dbReference>
<dbReference type="STRING" id="1817867.A3F83_13510"/>
<dbReference type="Pfam" id="PF05721">
    <property type="entry name" value="PhyH"/>
    <property type="match status" value="1"/>
</dbReference>
<name>A0A1F5Z1S4_9BACT</name>
<dbReference type="EMBL" id="MFIX01000028">
    <property type="protein sequence ID" value="OGG06356.1"/>
    <property type="molecule type" value="Genomic_DNA"/>
</dbReference>
<evidence type="ECO:0000313" key="2">
    <source>
        <dbReference type="Proteomes" id="UP000179129"/>
    </source>
</evidence>
<dbReference type="SUPFAM" id="SSF51197">
    <property type="entry name" value="Clavaminate synthase-like"/>
    <property type="match status" value="1"/>
</dbReference>
<sequence length="249" mass="28516">MDPVLDREMEEAYREEGYVLVEGLLDRGELAALEEIVPALSRRLLARPDENEHLFEKDGAGRILALRCIHNLLEQHPLFKELARKKRLLELVSRFMSPRLFFYRGIMVLKQRGVGSAFPWHQDFAYWGKGRPELAGCWIALKNAGLENGCLEVIPGSHKWGILKVAERDPGKPLLSSEQEARAIPVPVKAGGAIVFHSLLVHRSKPNRSAEDRWAIVYEYSAPEFENGLHRFDRHCGWDPYTDRLLELK</sequence>
<accession>A0A1F5Z1S4</accession>
<dbReference type="Proteomes" id="UP000179129">
    <property type="component" value="Unassembled WGS sequence"/>
</dbReference>
<gene>
    <name evidence="1" type="ORF">A3F83_13510</name>
</gene>
<dbReference type="InterPro" id="IPR008775">
    <property type="entry name" value="Phytyl_CoA_dOase-like"/>
</dbReference>
<dbReference type="GO" id="GO:0016706">
    <property type="term" value="F:2-oxoglutarate-dependent dioxygenase activity"/>
    <property type="evidence" value="ECO:0007669"/>
    <property type="project" value="UniProtKB-ARBA"/>
</dbReference>
<evidence type="ECO:0008006" key="3">
    <source>
        <dbReference type="Google" id="ProtNLM"/>
    </source>
</evidence>
<dbReference type="PANTHER" id="PTHR20883:SF48">
    <property type="entry name" value="ECTOINE DIOXYGENASE"/>
    <property type="match status" value="1"/>
</dbReference>
<dbReference type="AlphaFoldDB" id="A0A1F5Z1S4"/>
<dbReference type="GO" id="GO:0005506">
    <property type="term" value="F:iron ion binding"/>
    <property type="evidence" value="ECO:0007669"/>
    <property type="project" value="UniProtKB-ARBA"/>
</dbReference>
<dbReference type="PANTHER" id="PTHR20883">
    <property type="entry name" value="PHYTANOYL-COA DIOXYGENASE DOMAIN CONTAINING 1"/>
    <property type="match status" value="1"/>
</dbReference>
<proteinExistence type="predicted"/>
<reference evidence="1 2" key="1">
    <citation type="journal article" date="2016" name="Nat. Commun.">
        <title>Thousands of microbial genomes shed light on interconnected biogeochemical processes in an aquifer system.</title>
        <authorList>
            <person name="Anantharaman K."/>
            <person name="Brown C.T."/>
            <person name="Hug L.A."/>
            <person name="Sharon I."/>
            <person name="Castelle C.J."/>
            <person name="Probst A.J."/>
            <person name="Thomas B.C."/>
            <person name="Singh A."/>
            <person name="Wilkins M.J."/>
            <person name="Karaoz U."/>
            <person name="Brodie E.L."/>
            <person name="Williams K.H."/>
            <person name="Hubbard S.S."/>
            <person name="Banfield J.F."/>
        </authorList>
    </citation>
    <scope>NUCLEOTIDE SEQUENCE [LARGE SCALE GENOMIC DNA]</scope>
</reference>